<feature type="compositionally biased region" description="Low complexity" evidence="1">
    <location>
        <begin position="170"/>
        <end position="181"/>
    </location>
</feature>
<sequence>MASYPPSRSKYRFGSKIYRSKHLLSELASSSWSPAHQISSLPPFPRVDFMLIPIDWEQFQRQFDTIAFHLPQVVGYRWLNMEHNSWMSMCCECELPLYTSSSPPDLFFFSFPRLLHIQAARLTLTMGEVNSSIFNLRRHLRETRSRPWLTNSALRRSPPSGLNGGEDAPSLSESTTVTLVSDQPPSTAGKCDPEEQRTDSTKEEQVQPCLSQAKARASKIGGPVGEGVLGKVKSTAIAPTVTEEKTLASRLPVRIRRFFTGRRSASPQIRRSKTPVAYAGMPTDKGVGTSGLEGYMMTVTFRPKGTAKPKQSRQKPERTRAHRGRCLHPSILKHRVEVCAEAKLGVPTDVGRGVKTDPAKSKKVRFSSALTSRITIPRDQLSSKVHKCCGRVECRRCPEDRPKHLSGGAWLDAQAVLGYDYLKHSGGLFGNERHELDTMGSVFS</sequence>
<feature type="region of interest" description="Disordered" evidence="1">
    <location>
        <begin position="303"/>
        <end position="322"/>
    </location>
</feature>
<protein>
    <submittedName>
        <fullName evidence="2">Uncharacterized protein</fullName>
    </submittedName>
</protein>
<organism evidence="2 3">
    <name type="scientific">Exophiala viscosa</name>
    <dbReference type="NCBI Taxonomy" id="2486360"/>
    <lineage>
        <taxon>Eukaryota</taxon>
        <taxon>Fungi</taxon>
        <taxon>Dikarya</taxon>
        <taxon>Ascomycota</taxon>
        <taxon>Pezizomycotina</taxon>
        <taxon>Eurotiomycetes</taxon>
        <taxon>Chaetothyriomycetidae</taxon>
        <taxon>Chaetothyriales</taxon>
        <taxon>Herpotrichiellaceae</taxon>
        <taxon>Exophiala</taxon>
    </lineage>
</organism>
<feature type="compositionally biased region" description="Basic and acidic residues" evidence="1">
    <location>
        <begin position="191"/>
        <end position="205"/>
    </location>
</feature>
<comment type="caution">
    <text evidence="2">The sequence shown here is derived from an EMBL/GenBank/DDBJ whole genome shotgun (WGS) entry which is preliminary data.</text>
</comment>
<dbReference type="Proteomes" id="UP001203852">
    <property type="component" value="Unassembled WGS sequence"/>
</dbReference>
<name>A0AAN6IGV5_9EURO</name>
<dbReference type="AlphaFoldDB" id="A0AAN6IGV5"/>
<gene>
    <name evidence="2" type="ORF">EDD36DRAFT_470132</name>
</gene>
<proteinExistence type="predicted"/>
<accession>A0AAN6IGV5</accession>
<dbReference type="EMBL" id="MU404350">
    <property type="protein sequence ID" value="KAI1617587.1"/>
    <property type="molecule type" value="Genomic_DNA"/>
</dbReference>
<evidence type="ECO:0000313" key="3">
    <source>
        <dbReference type="Proteomes" id="UP001203852"/>
    </source>
</evidence>
<reference evidence="2" key="1">
    <citation type="journal article" date="2022" name="bioRxiv">
        <title>Deciphering the potential niche of two novel black yeast fungi from a biological soil crust based on their genomes, phenotypes, and melanin regulation.</title>
        <authorList>
            <consortium name="DOE Joint Genome Institute"/>
            <person name="Carr E.C."/>
            <person name="Barton Q."/>
            <person name="Grambo S."/>
            <person name="Sullivan M."/>
            <person name="Renfro C.M."/>
            <person name="Kuo A."/>
            <person name="Pangilinan J."/>
            <person name="Lipzen A."/>
            <person name="Keymanesh K."/>
            <person name="Savage E."/>
            <person name="Barry K."/>
            <person name="Grigoriev I.V."/>
            <person name="Riekhof W.R."/>
            <person name="Harris S.S."/>
        </authorList>
    </citation>
    <scope>NUCLEOTIDE SEQUENCE</scope>
    <source>
        <strain evidence="2">JF 03-4F</strain>
    </source>
</reference>
<keyword evidence="3" id="KW-1185">Reference proteome</keyword>
<feature type="region of interest" description="Disordered" evidence="1">
    <location>
        <begin position="149"/>
        <end position="215"/>
    </location>
</feature>
<evidence type="ECO:0000313" key="2">
    <source>
        <dbReference type="EMBL" id="KAI1617587.1"/>
    </source>
</evidence>
<evidence type="ECO:0000256" key="1">
    <source>
        <dbReference type="SAM" id="MobiDB-lite"/>
    </source>
</evidence>